<keyword evidence="3" id="KW-1185">Reference proteome</keyword>
<dbReference type="Pfam" id="PF01738">
    <property type="entry name" value="DLH"/>
    <property type="match status" value="1"/>
</dbReference>
<dbReference type="InterPro" id="IPR002925">
    <property type="entry name" value="Dienelactn_hydro"/>
</dbReference>
<dbReference type="GO" id="GO:0016787">
    <property type="term" value="F:hydrolase activity"/>
    <property type="evidence" value="ECO:0007669"/>
    <property type="project" value="InterPro"/>
</dbReference>
<dbReference type="PANTHER" id="PTHR17630:SF44">
    <property type="entry name" value="PROTEIN AIM2"/>
    <property type="match status" value="1"/>
</dbReference>
<proteinExistence type="predicted"/>
<gene>
    <name evidence="2" type="ORF">ASPTUDRAFT_913519</name>
</gene>
<organism evidence="2 3">
    <name type="scientific">Aspergillus tubingensis (strain CBS 134.48)</name>
    <dbReference type="NCBI Taxonomy" id="767770"/>
    <lineage>
        <taxon>Eukaryota</taxon>
        <taxon>Fungi</taxon>
        <taxon>Dikarya</taxon>
        <taxon>Ascomycota</taxon>
        <taxon>Pezizomycotina</taxon>
        <taxon>Eurotiomycetes</taxon>
        <taxon>Eurotiomycetidae</taxon>
        <taxon>Eurotiales</taxon>
        <taxon>Aspergillaceae</taxon>
        <taxon>Aspergillus</taxon>
        <taxon>Aspergillus subgen. Circumdati</taxon>
    </lineage>
</organism>
<protein>
    <recommendedName>
        <fullName evidence="1">Dienelactone hydrolase domain-containing protein</fullName>
    </recommendedName>
</protein>
<evidence type="ECO:0000313" key="3">
    <source>
        <dbReference type="Proteomes" id="UP000184304"/>
    </source>
</evidence>
<dbReference type="AlphaFoldDB" id="A0A1L9NL30"/>
<evidence type="ECO:0000259" key="1">
    <source>
        <dbReference type="Pfam" id="PF01738"/>
    </source>
</evidence>
<dbReference type="PANTHER" id="PTHR17630">
    <property type="entry name" value="DIENELACTONE HYDROLASE"/>
    <property type="match status" value="1"/>
</dbReference>
<accession>A0A1L9NL30</accession>
<evidence type="ECO:0000313" key="2">
    <source>
        <dbReference type="EMBL" id="OJI89995.1"/>
    </source>
</evidence>
<name>A0A1L9NL30_ASPTC</name>
<dbReference type="OMA" id="YCYGGKY"/>
<dbReference type="VEuPathDB" id="FungiDB:ASPTUDRAFT_913519"/>
<dbReference type="Gene3D" id="3.40.50.1820">
    <property type="entry name" value="alpha/beta hydrolase"/>
    <property type="match status" value="1"/>
</dbReference>
<dbReference type="Proteomes" id="UP000184304">
    <property type="component" value="Unassembled WGS sequence"/>
</dbReference>
<dbReference type="EMBL" id="KV878176">
    <property type="protein sequence ID" value="OJI89995.1"/>
    <property type="molecule type" value="Genomic_DNA"/>
</dbReference>
<dbReference type="SUPFAM" id="SSF53474">
    <property type="entry name" value="alpha/beta-Hydrolases"/>
    <property type="match status" value="1"/>
</dbReference>
<feature type="domain" description="Dienelactone hydrolase" evidence="1">
    <location>
        <begin position="45"/>
        <end position="253"/>
    </location>
</feature>
<reference evidence="3" key="1">
    <citation type="journal article" date="2017" name="Genome Biol.">
        <title>Comparative genomics reveals high biological diversity and specific adaptations in the industrially and medically important fungal genus Aspergillus.</title>
        <authorList>
            <person name="de Vries R.P."/>
            <person name="Riley R."/>
            <person name="Wiebenga A."/>
            <person name="Aguilar-Osorio G."/>
            <person name="Amillis S."/>
            <person name="Uchima C.A."/>
            <person name="Anderluh G."/>
            <person name="Asadollahi M."/>
            <person name="Askin M."/>
            <person name="Barry K."/>
            <person name="Battaglia E."/>
            <person name="Bayram O."/>
            <person name="Benocci T."/>
            <person name="Braus-Stromeyer S.A."/>
            <person name="Caldana C."/>
            <person name="Canovas D."/>
            <person name="Cerqueira G.C."/>
            <person name="Chen F."/>
            <person name="Chen W."/>
            <person name="Choi C."/>
            <person name="Clum A."/>
            <person name="Dos Santos R.A."/>
            <person name="Damasio A.R."/>
            <person name="Diallinas G."/>
            <person name="Emri T."/>
            <person name="Fekete E."/>
            <person name="Flipphi M."/>
            <person name="Freyberg S."/>
            <person name="Gallo A."/>
            <person name="Gournas C."/>
            <person name="Habgood R."/>
            <person name="Hainaut M."/>
            <person name="Harispe M.L."/>
            <person name="Henrissat B."/>
            <person name="Hilden K.S."/>
            <person name="Hope R."/>
            <person name="Hossain A."/>
            <person name="Karabika E."/>
            <person name="Karaffa L."/>
            <person name="Karanyi Z."/>
            <person name="Krasevec N."/>
            <person name="Kuo A."/>
            <person name="Kusch H."/>
            <person name="LaButti K."/>
            <person name="Lagendijk E.L."/>
            <person name="Lapidus A."/>
            <person name="Levasseur A."/>
            <person name="Lindquist E."/>
            <person name="Lipzen A."/>
            <person name="Logrieco A.F."/>
            <person name="MacCabe A."/>
            <person name="Maekelae M.R."/>
            <person name="Malavazi I."/>
            <person name="Melin P."/>
            <person name="Meyer V."/>
            <person name="Mielnichuk N."/>
            <person name="Miskei M."/>
            <person name="Molnar A.P."/>
            <person name="Mule G."/>
            <person name="Ngan C.Y."/>
            <person name="Orejas M."/>
            <person name="Orosz E."/>
            <person name="Ouedraogo J.P."/>
            <person name="Overkamp K.M."/>
            <person name="Park H.-S."/>
            <person name="Perrone G."/>
            <person name="Piumi F."/>
            <person name="Punt P.J."/>
            <person name="Ram A.F."/>
            <person name="Ramon A."/>
            <person name="Rauscher S."/>
            <person name="Record E."/>
            <person name="Riano-Pachon D.M."/>
            <person name="Robert V."/>
            <person name="Roehrig J."/>
            <person name="Ruller R."/>
            <person name="Salamov A."/>
            <person name="Salih N.S."/>
            <person name="Samson R.A."/>
            <person name="Sandor E."/>
            <person name="Sanguinetti M."/>
            <person name="Schuetze T."/>
            <person name="Sepcic K."/>
            <person name="Shelest E."/>
            <person name="Sherlock G."/>
            <person name="Sophianopoulou V."/>
            <person name="Squina F.M."/>
            <person name="Sun H."/>
            <person name="Susca A."/>
            <person name="Todd R.B."/>
            <person name="Tsang A."/>
            <person name="Unkles S.E."/>
            <person name="van de Wiele N."/>
            <person name="van Rossen-Uffink D."/>
            <person name="Oliveira J.V."/>
            <person name="Vesth T.C."/>
            <person name="Visser J."/>
            <person name="Yu J.-H."/>
            <person name="Zhou M."/>
            <person name="Andersen M.R."/>
            <person name="Archer D.B."/>
            <person name="Baker S.E."/>
            <person name="Benoit I."/>
            <person name="Brakhage A.A."/>
            <person name="Braus G.H."/>
            <person name="Fischer R."/>
            <person name="Frisvad J.C."/>
            <person name="Goldman G.H."/>
            <person name="Houbraken J."/>
            <person name="Oakley B."/>
            <person name="Pocsi I."/>
            <person name="Scazzocchio C."/>
            <person name="Seiboth B."/>
            <person name="vanKuyk P.A."/>
            <person name="Wortman J."/>
            <person name="Dyer P.S."/>
            <person name="Grigoriev I.V."/>
        </authorList>
    </citation>
    <scope>NUCLEOTIDE SEQUENCE [LARGE SCALE GENOMIC DNA]</scope>
    <source>
        <strain evidence="3">CBS 134.48</strain>
    </source>
</reference>
<sequence length="256" mass="28539">MTSLPPAQCCIAGHLHSGTPKGELKKVDDSLILMYMSPALVLTYVSYPPDKSTHNAILFLSDIFGPKLVNSQLIADQFAANGYFVVLPDLFNGDPVPVEREGNFDVMAWLKNHLPPVTDPVIDRILRYMRQELGCQRIGGVGYCYGGKYVARYLKPGLLDVGYMAHPTHVEVDELKGIQGPLSISAASSDYLFPTEKRRETEDILSELGHPYEITVYSHVEHGYAVRCNMDIKQQRVAKEKSFAQAAGWFDAYLKV</sequence>
<dbReference type="InterPro" id="IPR029058">
    <property type="entry name" value="AB_hydrolase_fold"/>
</dbReference>
<dbReference type="OrthoDB" id="17560at2759"/>
<dbReference type="STRING" id="767770.A0A1L9NL30"/>